<feature type="compositionally biased region" description="Low complexity" evidence="1">
    <location>
        <begin position="797"/>
        <end position="811"/>
    </location>
</feature>
<proteinExistence type="predicted"/>
<dbReference type="GO" id="GO:0050295">
    <property type="term" value="F:steryl-beta-glucosidase activity"/>
    <property type="evidence" value="ECO:0007669"/>
    <property type="project" value="TreeGrafter"/>
</dbReference>
<feature type="compositionally biased region" description="Low complexity" evidence="1">
    <location>
        <begin position="1080"/>
        <end position="1101"/>
    </location>
</feature>
<sequence length="1284" mass="143052">MRAGGVPGVVYSYEEENFFHHRHVSFVNRPFSLGEADLHFQRLARWGCQCLRVLVQWEALEHAGPGIYDEEYIDYLMELLKIAAKYGLKCFLDPHVDCWSRFTGGSGMPGWTLELAGMDITKFKETLAATVHNTYPKEEKDNYPHMIWATNSFKTAAATMYTLFFSGQIFAPKAMVPLSTTVLSYLRKLHSTTVADEAYRRGVAGGTKAPSPIQNLIPVPRVDHDFIQEGMVNIQHYLQGHFMEAFAHLAERIALEDRKDTTGNGLIGSGTVMGFDSLNEPSPGYLNHFDLNSMLELADLQVGTCPTPIQGFKLAQGATVECQVWHTGALGPQKKGKVNVNEGKINIWKRPFWKSNSSARAEFNSRINPPSGPSPLRYPGGAGIGLSSPSPFDSISQLDIAPAPVLASAASMTTSMAVAQLSKTLWPEPSGYSDTCLWAHHNVWDPKTGELLQPNYFQRFPSRAVYHGYQPGKEIEWKQDFWLPFVNTFSLRLRQQDPRLTIFVEPPINEAPPMFRLNKILIGGAADHVRNMFRAMANWATSSSTDPSPDHGRNLYRNQHFRQFSRSTSEPQTSDPNSCNDTNSTQDTTKSKGKGPKGHSRSENELFDNACENPCFDPIGDVSENVVVAPHFYDGYSNITRDFVPFTIDFLGYKRGLYWSVLGALRLGWGGVGKAWQDQVLGIQSDIRFAMGQEHAIIMGETGLPMDMHDKASFKNRYGAPKQSFALQLMLDAMDGAMMSYTLWNYCVDNSNQWGDRWNGEDFSVWCPPDSMFIEPEFQNLLQSPQGSSSTALVRGSQSSLVSPPSSSTSDMSLKVISTEYGTGKETAGCSEGLVWWCCLPSSRVWTKRTAPRRVTVFAVEPPASEAALVASESDPSSLSPSAATDSILFTATSADKKKPPPNPLTIESWQDLLPLSVQLERGRLDLYGGLRVGESFVRAYPLAVFGEPIMYRFEPGKPISTSDILGGRGIKRSNKTNDAPSWENRFRIIFRTDCGRPVVRPSGSSSCPASVDPKTPGKCDIANAGNNDSYGQDGQGGGHEPSTDIFLPRYHFALTSTVGQDQFESLHIVHEMQQQQQLLQQHYQSSTSSGSTQYTSQPPSLKKSKWDKGRWNRFDVQVTDGRYVIQPARQVLQYWTAPQPSIDPHDNLAPVAEMFERAEARIKALVEQQGWDGLQGITTSSEQEWIKQLAAAMKRGEEAARRSVEPSLLTYVWPFTKCAGRPLSETEKEERIRLKYRELQQQWRDRIGLPAKGAAFCHTCGQLEVMHLHGVTVSLQMWSGYRG</sequence>
<dbReference type="PANTHER" id="PTHR31308">
    <property type="match status" value="1"/>
</dbReference>
<dbReference type="PANTHER" id="PTHR31308:SF5">
    <property type="entry name" value="ERGOSTERYL-BETA-GLUCOSIDASE"/>
    <property type="match status" value="1"/>
</dbReference>
<dbReference type="SUPFAM" id="SSF51445">
    <property type="entry name" value="(Trans)glycosidases"/>
    <property type="match status" value="1"/>
</dbReference>
<evidence type="ECO:0000256" key="1">
    <source>
        <dbReference type="SAM" id="MobiDB-lite"/>
    </source>
</evidence>
<feature type="compositionally biased region" description="Polar residues" evidence="1">
    <location>
        <begin position="564"/>
        <end position="588"/>
    </location>
</feature>
<evidence type="ECO:0000313" key="2">
    <source>
        <dbReference type="EMBL" id="KAF9332620.1"/>
    </source>
</evidence>
<feature type="region of interest" description="Disordered" evidence="1">
    <location>
        <begin position="1080"/>
        <end position="1107"/>
    </location>
</feature>
<feature type="region of interest" description="Disordered" evidence="1">
    <location>
        <begin position="783"/>
        <end position="811"/>
    </location>
</feature>
<comment type="caution">
    <text evidence="2">The sequence shown here is derived from an EMBL/GenBank/DDBJ whole genome shotgun (WGS) entry which is preliminary data.</text>
</comment>
<keyword evidence="3" id="KW-1185">Reference proteome</keyword>
<evidence type="ECO:0000313" key="3">
    <source>
        <dbReference type="Proteomes" id="UP000696485"/>
    </source>
</evidence>
<dbReference type="InterPro" id="IPR052066">
    <property type="entry name" value="Glycosphingolipid_Hydrolases"/>
</dbReference>
<dbReference type="GO" id="GO:1904462">
    <property type="term" value="P:ergosteryl 3-beta-D-glucoside catabolic process"/>
    <property type="evidence" value="ECO:0007669"/>
    <property type="project" value="TreeGrafter"/>
</dbReference>
<name>A0A9P5SM44_9FUNG</name>
<feature type="compositionally biased region" description="Polar residues" evidence="1">
    <location>
        <begin position="783"/>
        <end position="792"/>
    </location>
</feature>
<accession>A0A9P5SM44</accession>
<feature type="region of interest" description="Disordered" evidence="1">
    <location>
        <begin position="564"/>
        <end position="604"/>
    </location>
</feature>
<dbReference type="Gene3D" id="3.20.20.80">
    <property type="entry name" value="Glycosidases"/>
    <property type="match status" value="2"/>
</dbReference>
<organism evidence="2 3">
    <name type="scientific">Podila minutissima</name>
    <dbReference type="NCBI Taxonomy" id="64525"/>
    <lineage>
        <taxon>Eukaryota</taxon>
        <taxon>Fungi</taxon>
        <taxon>Fungi incertae sedis</taxon>
        <taxon>Mucoromycota</taxon>
        <taxon>Mortierellomycotina</taxon>
        <taxon>Mortierellomycetes</taxon>
        <taxon>Mortierellales</taxon>
        <taxon>Mortierellaceae</taxon>
        <taxon>Podila</taxon>
    </lineage>
</organism>
<dbReference type="EMBL" id="JAAAUY010000249">
    <property type="protein sequence ID" value="KAF9332620.1"/>
    <property type="molecule type" value="Genomic_DNA"/>
</dbReference>
<reference evidence="2" key="1">
    <citation type="journal article" date="2020" name="Fungal Divers.">
        <title>Resolving the Mortierellaceae phylogeny through synthesis of multi-gene phylogenetics and phylogenomics.</title>
        <authorList>
            <person name="Vandepol N."/>
            <person name="Liber J."/>
            <person name="Desiro A."/>
            <person name="Na H."/>
            <person name="Kennedy M."/>
            <person name="Barry K."/>
            <person name="Grigoriev I.V."/>
            <person name="Miller A.N."/>
            <person name="O'Donnell K."/>
            <person name="Stajich J.E."/>
            <person name="Bonito G."/>
        </authorList>
    </citation>
    <scope>NUCLEOTIDE SEQUENCE</scope>
    <source>
        <strain evidence="2">NVP1</strain>
    </source>
</reference>
<feature type="region of interest" description="Disordered" evidence="1">
    <location>
        <begin position="1002"/>
        <end position="1044"/>
    </location>
</feature>
<gene>
    <name evidence="2" type="ORF">BG006_004487</name>
</gene>
<protein>
    <submittedName>
        <fullName evidence="2">Uncharacterized protein</fullName>
    </submittedName>
</protein>
<dbReference type="Proteomes" id="UP000696485">
    <property type="component" value="Unassembled WGS sequence"/>
</dbReference>
<dbReference type="InterPro" id="IPR017853">
    <property type="entry name" value="GH"/>
</dbReference>